<dbReference type="Proteomes" id="UP000026960">
    <property type="component" value="Chromosome 6"/>
</dbReference>
<dbReference type="EnsemblPlants" id="OBART06G14180.1">
    <property type="protein sequence ID" value="OBART06G14180.1"/>
    <property type="gene ID" value="OBART06G14180"/>
</dbReference>
<evidence type="ECO:0000313" key="1">
    <source>
        <dbReference type="EnsemblPlants" id="OBART06G14180.1"/>
    </source>
</evidence>
<keyword evidence="2" id="KW-1185">Reference proteome</keyword>
<dbReference type="AlphaFoldDB" id="A0A0D3GGD9"/>
<dbReference type="PaxDb" id="65489-OBART06G14180.1"/>
<evidence type="ECO:0000313" key="2">
    <source>
        <dbReference type="Proteomes" id="UP000026960"/>
    </source>
</evidence>
<dbReference type="Gramene" id="OBART06G14180.1">
    <property type="protein sequence ID" value="OBART06G14180.1"/>
    <property type="gene ID" value="OBART06G14180"/>
</dbReference>
<dbReference type="HOGENOM" id="CLU_1520278_0_0_1"/>
<proteinExistence type="predicted"/>
<reference evidence="1" key="2">
    <citation type="submission" date="2015-03" db="UniProtKB">
        <authorList>
            <consortium name="EnsemblPlants"/>
        </authorList>
    </citation>
    <scope>IDENTIFICATION</scope>
</reference>
<protein>
    <submittedName>
        <fullName evidence="1">Uncharacterized protein</fullName>
    </submittedName>
</protein>
<reference evidence="1" key="1">
    <citation type="journal article" date="2009" name="Rice">
        <title>De Novo Next Generation Sequencing of Plant Genomes.</title>
        <authorList>
            <person name="Rounsley S."/>
            <person name="Marri P.R."/>
            <person name="Yu Y."/>
            <person name="He R."/>
            <person name="Sisneros N."/>
            <person name="Goicoechea J.L."/>
            <person name="Lee S.J."/>
            <person name="Angelova A."/>
            <person name="Kudrna D."/>
            <person name="Luo M."/>
            <person name="Affourtit J."/>
            <person name="Desany B."/>
            <person name="Knight J."/>
            <person name="Niazi F."/>
            <person name="Egholm M."/>
            <person name="Wing R.A."/>
        </authorList>
    </citation>
    <scope>NUCLEOTIDE SEQUENCE [LARGE SCALE GENOMIC DNA]</scope>
    <source>
        <strain evidence="1">cv. IRGC 105608</strain>
    </source>
</reference>
<name>A0A0D3GGD9_9ORYZ</name>
<accession>A0A0D3GGD9</accession>
<sequence>MESMGEYCSNTPCKWLLDLGKGGAHDTYAHNLFDGMPSQLDIQKIERTSTKLPTFVTMDLPKATPTNSSTICSSYDAKSDHTLAIVVTCVTSTVSSMELLSTDGTTGGTIINIPDSTKAILTNCLTGGADHARVTCQTMMGVPKGVLVPDASSEVSSLWLIAEMDLIKLMPSECLMKCLKGNNKLLVGHPKRNPWPPPWFDVTMATTDST</sequence>
<organism evidence="1">
    <name type="scientific">Oryza barthii</name>
    <dbReference type="NCBI Taxonomy" id="65489"/>
    <lineage>
        <taxon>Eukaryota</taxon>
        <taxon>Viridiplantae</taxon>
        <taxon>Streptophyta</taxon>
        <taxon>Embryophyta</taxon>
        <taxon>Tracheophyta</taxon>
        <taxon>Spermatophyta</taxon>
        <taxon>Magnoliopsida</taxon>
        <taxon>Liliopsida</taxon>
        <taxon>Poales</taxon>
        <taxon>Poaceae</taxon>
        <taxon>BOP clade</taxon>
        <taxon>Oryzoideae</taxon>
        <taxon>Oryzeae</taxon>
        <taxon>Oryzinae</taxon>
        <taxon>Oryza</taxon>
    </lineage>
</organism>